<proteinExistence type="predicted"/>
<dbReference type="RefSeq" id="WP_002945116.1">
    <property type="nucleotide sequence ID" value="NZ_CP012543.1"/>
</dbReference>
<evidence type="ECO:0000259" key="1">
    <source>
        <dbReference type="Pfam" id="PF00534"/>
    </source>
</evidence>
<dbReference type="InterPro" id="IPR001296">
    <property type="entry name" value="Glyco_trans_1"/>
</dbReference>
<keyword evidence="3" id="KW-0808">Transferase</keyword>
<feature type="domain" description="Glycosyltransferase subfamily 4-like N-terminal" evidence="2">
    <location>
        <begin position="58"/>
        <end position="192"/>
    </location>
</feature>
<reference evidence="3 4" key="1">
    <citation type="submission" date="2016-07" db="EMBL/GenBank/DDBJ databases">
        <title>Comparative genomics of the Campylobacter concisus group.</title>
        <authorList>
            <person name="Miller W.G."/>
            <person name="Yee E."/>
            <person name="Chapman M.H."/>
            <person name="Huynh S."/>
            <person name="Bono J.L."/>
            <person name="On S.L.W."/>
            <person name="StLeger J."/>
            <person name="Foster G."/>
            <person name="Parker C.T."/>
        </authorList>
    </citation>
    <scope>NUCLEOTIDE SEQUENCE [LARGE SCALE GENOMIC DNA]</scope>
    <source>
        <strain evidence="3 4">ATCC 33238</strain>
    </source>
</reference>
<dbReference type="Gene3D" id="3.40.50.2000">
    <property type="entry name" value="Glycogen Phosphorylase B"/>
    <property type="match status" value="2"/>
</dbReference>
<gene>
    <name evidence="3" type="ORF">CRECT_0853</name>
</gene>
<dbReference type="Pfam" id="PF00534">
    <property type="entry name" value="Glycos_transf_1"/>
    <property type="match status" value="1"/>
</dbReference>
<feature type="domain" description="Glycosyl transferase family 1" evidence="1">
    <location>
        <begin position="195"/>
        <end position="344"/>
    </location>
</feature>
<name>A0A6G5QLK3_CAMRE</name>
<protein>
    <submittedName>
        <fullName evidence="3">Glycosyltransferase, family 1</fullName>
    </submittedName>
</protein>
<organism evidence="3 4">
    <name type="scientific">Campylobacter rectus</name>
    <name type="common">Wolinella recta</name>
    <dbReference type="NCBI Taxonomy" id="203"/>
    <lineage>
        <taxon>Bacteria</taxon>
        <taxon>Pseudomonadati</taxon>
        <taxon>Campylobacterota</taxon>
        <taxon>Epsilonproteobacteria</taxon>
        <taxon>Campylobacterales</taxon>
        <taxon>Campylobacteraceae</taxon>
        <taxon>Campylobacter</taxon>
    </lineage>
</organism>
<dbReference type="EMBL" id="CP012543">
    <property type="protein sequence ID" value="QCD46531.1"/>
    <property type="molecule type" value="Genomic_DNA"/>
</dbReference>
<dbReference type="InterPro" id="IPR028098">
    <property type="entry name" value="Glyco_trans_4-like_N"/>
</dbReference>
<sequence length="373" mass="42554">MKKALVCDWLETYAGAERCVQSFTDIWDDFEIFSLVDHLKFDDRQKILKGKFAHVSFIQNLPFAKSKFRSYLPLFPLAIERFDLSEFDLVLSSSHAVAKGALTHSRQLHVSYVHTPMRYAWDMYFDYLRQSGLERGLKSMLVRYFLHKIRLWDVAAANRADVYVANSNFIARRIRKIYGKDAAVIYPPVDTANFKFNENKEDFYVTVSRMVPYKKIDLIVRAFNENGKKLVVVGDGEQMREIKNIAKSNVEILGFQGARETAELMGKAKAFVFAAVEDFGIAPVEAQACGTPVVCLGEGGAKESVIEGVTGVYFSEQNEASLNEAVTKFEKTSDKFDPQAIRQNALKFSKERFEREIKRLVEDSYEKFLGGEL</sequence>
<dbReference type="CDD" id="cd03804">
    <property type="entry name" value="GT4_WbaZ-like"/>
    <property type="match status" value="1"/>
</dbReference>
<evidence type="ECO:0000259" key="2">
    <source>
        <dbReference type="Pfam" id="PF13439"/>
    </source>
</evidence>
<dbReference type="Proteomes" id="UP000502377">
    <property type="component" value="Chromosome"/>
</dbReference>
<dbReference type="KEGG" id="crx:CRECT_0853"/>
<dbReference type="AlphaFoldDB" id="A0A6G5QLK3"/>
<dbReference type="PANTHER" id="PTHR45947">
    <property type="entry name" value="SULFOQUINOVOSYL TRANSFERASE SQD2"/>
    <property type="match status" value="1"/>
</dbReference>
<dbReference type="SUPFAM" id="SSF53756">
    <property type="entry name" value="UDP-Glycosyltransferase/glycogen phosphorylase"/>
    <property type="match status" value="1"/>
</dbReference>
<dbReference type="GO" id="GO:0016757">
    <property type="term" value="F:glycosyltransferase activity"/>
    <property type="evidence" value="ECO:0007669"/>
    <property type="project" value="InterPro"/>
</dbReference>
<dbReference type="PANTHER" id="PTHR45947:SF3">
    <property type="entry name" value="SULFOQUINOVOSYL TRANSFERASE SQD2"/>
    <property type="match status" value="1"/>
</dbReference>
<evidence type="ECO:0000313" key="4">
    <source>
        <dbReference type="Proteomes" id="UP000502377"/>
    </source>
</evidence>
<dbReference type="InterPro" id="IPR050194">
    <property type="entry name" value="Glycosyltransferase_grp1"/>
</dbReference>
<accession>A0A6G5QLK3</accession>
<dbReference type="Pfam" id="PF13439">
    <property type="entry name" value="Glyco_transf_4"/>
    <property type="match status" value="1"/>
</dbReference>
<evidence type="ECO:0000313" key="3">
    <source>
        <dbReference type="EMBL" id="QCD46531.1"/>
    </source>
</evidence>